<dbReference type="Gene3D" id="6.10.250.690">
    <property type="match status" value="1"/>
</dbReference>
<dbReference type="SUPFAM" id="SSF52172">
    <property type="entry name" value="CheY-like"/>
    <property type="match status" value="1"/>
</dbReference>
<keyword evidence="11" id="KW-1185">Reference proteome</keyword>
<evidence type="ECO:0000256" key="4">
    <source>
        <dbReference type="ARBA" id="ARBA00023125"/>
    </source>
</evidence>
<gene>
    <name evidence="10" type="ORF">SAMN05216382_3039</name>
</gene>
<evidence type="ECO:0000256" key="6">
    <source>
        <dbReference type="PROSITE-ProRule" id="PRU00169"/>
    </source>
</evidence>
<dbReference type="PANTHER" id="PTHR48111">
    <property type="entry name" value="REGULATOR OF RPOS"/>
    <property type="match status" value="1"/>
</dbReference>
<evidence type="ECO:0000256" key="3">
    <source>
        <dbReference type="ARBA" id="ARBA00023015"/>
    </source>
</evidence>
<feature type="domain" description="OmpR/PhoB-type" evidence="9">
    <location>
        <begin position="125"/>
        <end position="223"/>
    </location>
</feature>
<sequence>MAHIRLIEDDRGTADEIALELRRNGHLVTHYPLIGDALEAARDGEPDLLIVDRQLPDGEGLDLIARLRAAGSRTPALVLSALGSLDDRVRGLRAGGDDYLPKPFALVELVARVEALLRRPSDPRETRLIVGPLDLDLLAGSATRAGRALDLLPRELKLLEYLARRPGQIVTRSLLLRDVWGYTFEPNSNVVDVHIGRLRRKVDAEGEAPMIRNVRGQGYVFDVPG</sequence>
<dbReference type="PROSITE" id="PS50110">
    <property type="entry name" value="RESPONSE_REGULATORY"/>
    <property type="match status" value="1"/>
</dbReference>
<dbReference type="InterPro" id="IPR001789">
    <property type="entry name" value="Sig_transdc_resp-reg_receiver"/>
</dbReference>
<dbReference type="EMBL" id="FNZZ01000007">
    <property type="protein sequence ID" value="SEL97967.1"/>
    <property type="molecule type" value="Genomic_DNA"/>
</dbReference>
<organism evidence="10 11">
    <name type="scientific">Sphingomonas palmae</name>
    <dbReference type="NCBI Taxonomy" id="1855283"/>
    <lineage>
        <taxon>Bacteria</taxon>
        <taxon>Pseudomonadati</taxon>
        <taxon>Pseudomonadota</taxon>
        <taxon>Alphaproteobacteria</taxon>
        <taxon>Sphingomonadales</taxon>
        <taxon>Sphingomonadaceae</taxon>
        <taxon>Sphingomonas</taxon>
    </lineage>
</organism>
<evidence type="ECO:0000313" key="11">
    <source>
        <dbReference type="Proteomes" id="UP000199214"/>
    </source>
</evidence>
<protein>
    <submittedName>
        <fullName evidence="10">Two-component system, OmpR family, response regulator</fullName>
    </submittedName>
</protein>
<dbReference type="Gene3D" id="1.10.10.10">
    <property type="entry name" value="Winged helix-like DNA-binding domain superfamily/Winged helix DNA-binding domain"/>
    <property type="match status" value="1"/>
</dbReference>
<dbReference type="OrthoDB" id="9802426at2"/>
<dbReference type="SMART" id="SM00862">
    <property type="entry name" value="Trans_reg_C"/>
    <property type="match status" value="1"/>
</dbReference>
<evidence type="ECO:0000256" key="1">
    <source>
        <dbReference type="ARBA" id="ARBA00022553"/>
    </source>
</evidence>
<keyword evidence="2" id="KW-0902">Two-component regulatory system</keyword>
<dbReference type="STRING" id="1855283.SAMN05216382_3039"/>
<accession>A0A1H7UNR6</accession>
<proteinExistence type="predicted"/>
<keyword evidence="1 6" id="KW-0597">Phosphoprotein</keyword>
<evidence type="ECO:0000313" key="10">
    <source>
        <dbReference type="EMBL" id="SEL97967.1"/>
    </source>
</evidence>
<dbReference type="PROSITE" id="PS51755">
    <property type="entry name" value="OMPR_PHOB"/>
    <property type="match status" value="1"/>
</dbReference>
<dbReference type="GO" id="GO:0032993">
    <property type="term" value="C:protein-DNA complex"/>
    <property type="evidence" value="ECO:0007669"/>
    <property type="project" value="TreeGrafter"/>
</dbReference>
<dbReference type="FunFam" id="1.10.10.10:FF:000005">
    <property type="entry name" value="Two-component system response regulator"/>
    <property type="match status" value="1"/>
</dbReference>
<evidence type="ECO:0000256" key="7">
    <source>
        <dbReference type="PROSITE-ProRule" id="PRU01091"/>
    </source>
</evidence>
<dbReference type="InterPro" id="IPR001867">
    <property type="entry name" value="OmpR/PhoB-type_DNA-bd"/>
</dbReference>
<dbReference type="GO" id="GO:0006355">
    <property type="term" value="P:regulation of DNA-templated transcription"/>
    <property type="evidence" value="ECO:0007669"/>
    <property type="project" value="InterPro"/>
</dbReference>
<dbReference type="Pfam" id="PF00486">
    <property type="entry name" value="Trans_reg_C"/>
    <property type="match status" value="1"/>
</dbReference>
<keyword evidence="4 7" id="KW-0238">DNA-binding</keyword>
<evidence type="ECO:0000256" key="5">
    <source>
        <dbReference type="ARBA" id="ARBA00023163"/>
    </source>
</evidence>
<dbReference type="CDD" id="cd00383">
    <property type="entry name" value="trans_reg_C"/>
    <property type="match status" value="1"/>
</dbReference>
<dbReference type="SMART" id="SM00448">
    <property type="entry name" value="REC"/>
    <property type="match status" value="1"/>
</dbReference>
<evidence type="ECO:0000256" key="2">
    <source>
        <dbReference type="ARBA" id="ARBA00023012"/>
    </source>
</evidence>
<keyword evidence="3" id="KW-0805">Transcription regulation</keyword>
<keyword evidence="5" id="KW-0804">Transcription</keyword>
<feature type="domain" description="Response regulatory" evidence="8">
    <location>
        <begin position="3"/>
        <end position="117"/>
    </location>
</feature>
<reference evidence="11" key="1">
    <citation type="submission" date="2016-10" db="EMBL/GenBank/DDBJ databases">
        <authorList>
            <person name="Varghese N."/>
            <person name="Submissions S."/>
        </authorList>
    </citation>
    <scope>NUCLEOTIDE SEQUENCE [LARGE SCALE GENOMIC DNA]</scope>
    <source>
        <strain evidence="11">JS21-1</strain>
    </source>
</reference>
<dbReference type="AlphaFoldDB" id="A0A1H7UNR6"/>
<feature type="modified residue" description="4-aspartylphosphate" evidence="6">
    <location>
        <position position="52"/>
    </location>
</feature>
<dbReference type="Gene3D" id="3.40.50.2300">
    <property type="match status" value="1"/>
</dbReference>
<name>A0A1H7UNR6_9SPHN</name>
<dbReference type="PANTHER" id="PTHR48111:SF76">
    <property type="entry name" value="TWO-COMPONENT RESPONSE REGULATOR"/>
    <property type="match status" value="1"/>
</dbReference>
<dbReference type="InterPro" id="IPR039420">
    <property type="entry name" value="WalR-like"/>
</dbReference>
<dbReference type="RefSeq" id="WP_093007837.1">
    <property type="nucleotide sequence ID" value="NZ_FNZZ01000007.1"/>
</dbReference>
<dbReference type="Pfam" id="PF00072">
    <property type="entry name" value="Response_reg"/>
    <property type="match status" value="1"/>
</dbReference>
<dbReference type="GO" id="GO:0005829">
    <property type="term" value="C:cytosol"/>
    <property type="evidence" value="ECO:0007669"/>
    <property type="project" value="TreeGrafter"/>
</dbReference>
<dbReference type="Proteomes" id="UP000199214">
    <property type="component" value="Unassembled WGS sequence"/>
</dbReference>
<feature type="DNA-binding region" description="OmpR/PhoB-type" evidence="7">
    <location>
        <begin position="125"/>
        <end position="223"/>
    </location>
</feature>
<evidence type="ECO:0000259" key="9">
    <source>
        <dbReference type="PROSITE" id="PS51755"/>
    </source>
</evidence>
<dbReference type="GO" id="GO:0000156">
    <property type="term" value="F:phosphorelay response regulator activity"/>
    <property type="evidence" value="ECO:0007669"/>
    <property type="project" value="TreeGrafter"/>
</dbReference>
<dbReference type="GO" id="GO:0000976">
    <property type="term" value="F:transcription cis-regulatory region binding"/>
    <property type="evidence" value="ECO:0007669"/>
    <property type="project" value="TreeGrafter"/>
</dbReference>
<dbReference type="InterPro" id="IPR011006">
    <property type="entry name" value="CheY-like_superfamily"/>
</dbReference>
<dbReference type="InterPro" id="IPR036388">
    <property type="entry name" value="WH-like_DNA-bd_sf"/>
</dbReference>
<evidence type="ECO:0000259" key="8">
    <source>
        <dbReference type="PROSITE" id="PS50110"/>
    </source>
</evidence>